<name>A0ACB8DC14_DERSI</name>
<evidence type="ECO:0000313" key="1">
    <source>
        <dbReference type="EMBL" id="KAH7965659.1"/>
    </source>
</evidence>
<keyword evidence="2" id="KW-1185">Reference proteome</keyword>
<gene>
    <name evidence="1" type="ORF">HPB49_009339</name>
</gene>
<accession>A0ACB8DC14</accession>
<proteinExistence type="predicted"/>
<comment type="caution">
    <text evidence="1">The sequence shown here is derived from an EMBL/GenBank/DDBJ whole genome shotgun (WGS) entry which is preliminary data.</text>
</comment>
<sequence>MRSAILLLFCVATAYGQQKGGIVQGKLNIGGPSGPGGPGPSLSGLSAPGGGPNGIGGPGPNSLGRQPGFGEGAEGGPGATLGGAGVGPSLPAGSGIGPGGPTGGSGPSEVFGEGPEGEIAGGGGIVGFSTEHGGLDLFTLLLRQIFLAYGADPLKLPEMTLPFNSILRMSGTVRTFNSFVYGLSHVKRTGPCFVTADQSGMRLGLDLGITDVFGNSSATVTMNRRNIQKQLVHFTVVVKKARAILEIAQTGPHEIHVTNFKILFLQGFRLFLRPHEPSRKPLFRTFLRAAQSFLERSVKKRLEPLVRKAVDDQIKQVLAYLNRQAQLRPKPRLPAELFTGAVDTVLGGGAPGGAFPSGGPSGVGPGVGVSGVGPLGPAGAGPSSAGGMLPSGGPSNAGGGVGPSLSGPMSGGPSGPMSGPSGPGIGPGNSLAAGGDMTSSLSGSLGRGPGASGGTQLKLLSTKG</sequence>
<organism evidence="1 2">
    <name type="scientific">Dermacentor silvarum</name>
    <name type="common">Tick</name>
    <dbReference type="NCBI Taxonomy" id="543639"/>
    <lineage>
        <taxon>Eukaryota</taxon>
        <taxon>Metazoa</taxon>
        <taxon>Ecdysozoa</taxon>
        <taxon>Arthropoda</taxon>
        <taxon>Chelicerata</taxon>
        <taxon>Arachnida</taxon>
        <taxon>Acari</taxon>
        <taxon>Parasitiformes</taxon>
        <taxon>Ixodida</taxon>
        <taxon>Ixodoidea</taxon>
        <taxon>Ixodidae</taxon>
        <taxon>Rhipicephalinae</taxon>
        <taxon>Dermacentor</taxon>
    </lineage>
</organism>
<dbReference type="Proteomes" id="UP000821865">
    <property type="component" value="Chromosome 2"/>
</dbReference>
<evidence type="ECO:0000313" key="2">
    <source>
        <dbReference type="Proteomes" id="UP000821865"/>
    </source>
</evidence>
<dbReference type="EMBL" id="CM023471">
    <property type="protein sequence ID" value="KAH7965659.1"/>
    <property type="molecule type" value="Genomic_DNA"/>
</dbReference>
<protein>
    <submittedName>
        <fullName evidence="1">Uncharacterized protein</fullName>
    </submittedName>
</protein>
<reference evidence="1" key="1">
    <citation type="submission" date="2020-05" db="EMBL/GenBank/DDBJ databases">
        <title>Large-scale comparative analyses of tick genomes elucidate their genetic diversity and vector capacities.</title>
        <authorList>
            <person name="Jia N."/>
            <person name="Wang J."/>
            <person name="Shi W."/>
            <person name="Du L."/>
            <person name="Sun Y."/>
            <person name="Zhan W."/>
            <person name="Jiang J."/>
            <person name="Wang Q."/>
            <person name="Zhang B."/>
            <person name="Ji P."/>
            <person name="Sakyi L.B."/>
            <person name="Cui X."/>
            <person name="Yuan T."/>
            <person name="Jiang B."/>
            <person name="Yang W."/>
            <person name="Lam T.T.-Y."/>
            <person name="Chang Q."/>
            <person name="Ding S."/>
            <person name="Wang X."/>
            <person name="Zhu J."/>
            <person name="Ruan X."/>
            <person name="Zhao L."/>
            <person name="Wei J."/>
            <person name="Que T."/>
            <person name="Du C."/>
            <person name="Cheng J."/>
            <person name="Dai P."/>
            <person name="Han X."/>
            <person name="Huang E."/>
            <person name="Gao Y."/>
            <person name="Liu J."/>
            <person name="Shao H."/>
            <person name="Ye R."/>
            <person name="Li L."/>
            <person name="Wei W."/>
            <person name="Wang X."/>
            <person name="Wang C."/>
            <person name="Yang T."/>
            <person name="Huo Q."/>
            <person name="Li W."/>
            <person name="Guo W."/>
            <person name="Chen H."/>
            <person name="Zhou L."/>
            <person name="Ni X."/>
            <person name="Tian J."/>
            <person name="Zhou Y."/>
            <person name="Sheng Y."/>
            <person name="Liu T."/>
            <person name="Pan Y."/>
            <person name="Xia L."/>
            <person name="Li J."/>
            <person name="Zhao F."/>
            <person name="Cao W."/>
        </authorList>
    </citation>
    <scope>NUCLEOTIDE SEQUENCE</scope>
    <source>
        <strain evidence="1">Dsil-2018</strain>
    </source>
</reference>